<feature type="binding site" evidence="9">
    <location>
        <position position="226"/>
    </location>
    <ligand>
        <name>1-deoxy-D-xylulose 5-phosphate</name>
        <dbReference type="ChEBI" id="CHEBI:57792"/>
    </ligand>
</feature>
<feature type="domain" description="1-deoxy-D-xylulose 5-phosphate reductoisomerase C-terminal" evidence="11">
    <location>
        <begin position="160"/>
        <end position="243"/>
    </location>
</feature>
<evidence type="ECO:0000256" key="2">
    <source>
        <dbReference type="ARBA" id="ARBA00006825"/>
    </source>
</evidence>
<evidence type="ECO:0000256" key="7">
    <source>
        <dbReference type="ARBA" id="ARBA00023229"/>
    </source>
</evidence>
<dbReference type="InterPro" id="IPR026877">
    <property type="entry name" value="DXPR_C"/>
</dbReference>
<evidence type="ECO:0000259" key="11">
    <source>
        <dbReference type="Pfam" id="PF08436"/>
    </source>
</evidence>
<feature type="binding site" evidence="9">
    <location>
        <position position="16"/>
    </location>
    <ligand>
        <name>NADPH</name>
        <dbReference type="ChEBI" id="CHEBI:57783"/>
    </ligand>
</feature>
<protein>
    <recommendedName>
        <fullName evidence="9">1-deoxy-D-xylulose 5-phosphate reductoisomerase</fullName>
        <shortName evidence="9">DXP reductoisomerase</shortName>
        <ecNumber evidence="9">1.1.1.267</ecNumber>
    </recommendedName>
    <alternativeName>
        <fullName evidence="9">1-deoxyxylulose-5-phosphate reductoisomerase</fullName>
    </alternativeName>
    <alternativeName>
        <fullName evidence="9">2-C-methyl-D-erythritol 4-phosphate synthase</fullName>
    </alternativeName>
</protein>
<keyword evidence="7 9" id="KW-0414">Isoprene biosynthesis</keyword>
<dbReference type="Gene3D" id="3.40.50.720">
    <property type="entry name" value="NAD(P)-binding Rossmann-like Domain"/>
    <property type="match status" value="1"/>
</dbReference>
<evidence type="ECO:0000259" key="12">
    <source>
        <dbReference type="Pfam" id="PF13288"/>
    </source>
</evidence>
<dbReference type="HAMAP" id="MF_00183">
    <property type="entry name" value="DXP_reductoisom"/>
    <property type="match status" value="1"/>
</dbReference>
<keyword evidence="4 9" id="KW-0521">NADP</keyword>
<dbReference type="NCBIfam" id="TIGR00243">
    <property type="entry name" value="Dxr"/>
    <property type="match status" value="1"/>
</dbReference>
<comment type="cofactor">
    <cofactor evidence="9">
        <name>Mg(2+)</name>
        <dbReference type="ChEBI" id="CHEBI:18420"/>
    </cofactor>
    <cofactor evidence="9">
        <name>Mn(2+)</name>
        <dbReference type="ChEBI" id="CHEBI:29035"/>
    </cofactor>
</comment>
<feature type="binding site" evidence="9">
    <location>
        <position position="142"/>
    </location>
    <ligand>
        <name>NADPH</name>
        <dbReference type="ChEBI" id="CHEBI:57783"/>
    </ligand>
</feature>
<dbReference type="InterPro" id="IPR036169">
    <property type="entry name" value="DXPR_C_sf"/>
</dbReference>
<feature type="binding site" evidence="9">
    <location>
        <position position="166"/>
    </location>
    <ligand>
        <name>1-deoxy-D-xylulose 5-phosphate</name>
        <dbReference type="ChEBI" id="CHEBI:57792"/>
    </ligand>
</feature>
<dbReference type="SUPFAM" id="SSF69055">
    <property type="entry name" value="1-deoxy-D-xylulose-5-phosphate reductoisomerase, C-terminal domain"/>
    <property type="match status" value="1"/>
</dbReference>
<dbReference type="GO" id="GO:0070402">
    <property type="term" value="F:NADPH binding"/>
    <property type="evidence" value="ECO:0007669"/>
    <property type="project" value="InterPro"/>
</dbReference>
<keyword evidence="6 9" id="KW-0464">Manganese</keyword>
<comment type="function">
    <text evidence="9">Catalyzes the NADPH-dependent rearrangement and reduction of 1-deoxy-D-xylulose-5-phosphate (DXP) to 2-C-methyl-D-erythritol 4-phosphate (MEP).</text>
</comment>
<feature type="domain" description="DXP reductoisomerase C-terminal" evidence="12">
    <location>
        <begin position="276"/>
        <end position="396"/>
    </location>
</feature>
<gene>
    <name evidence="9" type="primary">dxr</name>
    <name evidence="13" type="ORF">CLV47_102245</name>
</gene>
<evidence type="ECO:0000313" key="13">
    <source>
        <dbReference type="EMBL" id="PRZ43557.1"/>
    </source>
</evidence>
<feature type="domain" description="1-deoxy-D-xylulose 5-phosphate reductoisomerase N-terminal" evidence="10">
    <location>
        <begin position="10"/>
        <end position="148"/>
    </location>
</feature>
<dbReference type="EC" id="1.1.1.267" evidence="9"/>
<feature type="binding site" evidence="9">
    <location>
        <position position="231"/>
    </location>
    <ligand>
        <name>1-deoxy-D-xylulose 5-phosphate</name>
        <dbReference type="ChEBI" id="CHEBI:57792"/>
    </ligand>
</feature>
<organism evidence="13 14">
    <name type="scientific">Antricoccus suffuscus</name>
    <dbReference type="NCBI Taxonomy" id="1629062"/>
    <lineage>
        <taxon>Bacteria</taxon>
        <taxon>Bacillati</taxon>
        <taxon>Actinomycetota</taxon>
        <taxon>Actinomycetes</taxon>
        <taxon>Geodermatophilales</taxon>
        <taxon>Antricoccaceae</taxon>
        <taxon>Antricoccus</taxon>
    </lineage>
</organism>
<dbReference type="InterPro" id="IPR013512">
    <property type="entry name" value="DXP_reductoisomerase_N"/>
</dbReference>
<comment type="catalytic activity">
    <reaction evidence="8">
        <text>2-C-methyl-D-erythritol 4-phosphate + NADP(+) = 1-deoxy-D-xylulose 5-phosphate + NADPH + H(+)</text>
        <dbReference type="Rhea" id="RHEA:13717"/>
        <dbReference type="ChEBI" id="CHEBI:15378"/>
        <dbReference type="ChEBI" id="CHEBI:57783"/>
        <dbReference type="ChEBI" id="CHEBI:57792"/>
        <dbReference type="ChEBI" id="CHEBI:58262"/>
        <dbReference type="ChEBI" id="CHEBI:58349"/>
        <dbReference type="EC" id="1.1.1.267"/>
    </reaction>
    <physiologicalReaction direction="right-to-left" evidence="8">
        <dbReference type="Rhea" id="RHEA:13719"/>
    </physiologicalReaction>
</comment>
<dbReference type="GO" id="GO:0030145">
    <property type="term" value="F:manganese ion binding"/>
    <property type="evidence" value="ECO:0007669"/>
    <property type="project" value="TreeGrafter"/>
</dbReference>
<dbReference type="PANTHER" id="PTHR30525">
    <property type="entry name" value="1-DEOXY-D-XYLULOSE 5-PHOSPHATE REDUCTOISOMERASE"/>
    <property type="match status" value="1"/>
</dbReference>
<evidence type="ECO:0000256" key="1">
    <source>
        <dbReference type="ARBA" id="ARBA00005094"/>
    </source>
</evidence>
<comment type="similarity">
    <text evidence="2 9">Belongs to the DXR family.</text>
</comment>
<feature type="binding site" evidence="9">
    <location>
        <position position="18"/>
    </location>
    <ligand>
        <name>NADPH</name>
        <dbReference type="ChEBI" id="CHEBI:57783"/>
    </ligand>
</feature>
<dbReference type="SUPFAM" id="SSF51735">
    <property type="entry name" value="NAD(P)-binding Rossmann-fold domains"/>
    <property type="match status" value="1"/>
</dbReference>
<keyword evidence="14" id="KW-1185">Reference proteome</keyword>
<evidence type="ECO:0000259" key="10">
    <source>
        <dbReference type="Pfam" id="PF02670"/>
    </source>
</evidence>
<reference evidence="13 14" key="1">
    <citation type="submission" date="2018-03" db="EMBL/GenBank/DDBJ databases">
        <title>Genomic Encyclopedia of Archaeal and Bacterial Type Strains, Phase II (KMG-II): from individual species to whole genera.</title>
        <authorList>
            <person name="Goeker M."/>
        </authorList>
    </citation>
    <scope>NUCLEOTIDE SEQUENCE [LARGE SCALE GENOMIC DNA]</scope>
    <source>
        <strain evidence="13 14">DSM 100065</strain>
    </source>
</reference>
<feature type="binding site" evidence="9">
    <location>
        <position position="141"/>
    </location>
    <ligand>
        <name>1-deoxy-D-xylulose 5-phosphate</name>
        <dbReference type="ChEBI" id="CHEBI:57792"/>
    </ligand>
</feature>
<feature type="binding site" evidence="9">
    <location>
        <position position="140"/>
    </location>
    <ligand>
        <name>NADPH</name>
        <dbReference type="ChEBI" id="CHEBI:57783"/>
    </ligand>
</feature>
<dbReference type="Proteomes" id="UP000237752">
    <property type="component" value="Unassembled WGS sequence"/>
</dbReference>
<comment type="pathway">
    <text evidence="1 9">Isoprenoid biosynthesis; isopentenyl diphosphate biosynthesis via DXP pathway; isopentenyl diphosphate from 1-deoxy-D-xylulose 5-phosphate: step 1/6.</text>
</comment>
<dbReference type="GO" id="GO:0030604">
    <property type="term" value="F:1-deoxy-D-xylulose-5-phosphate reductoisomerase activity"/>
    <property type="evidence" value="ECO:0007669"/>
    <property type="project" value="UniProtKB-UniRule"/>
</dbReference>
<dbReference type="Gene3D" id="1.10.1740.10">
    <property type="match status" value="1"/>
</dbReference>
<accession>A0A2T1A4Y7</accession>
<keyword evidence="5 9" id="KW-0560">Oxidoreductase</keyword>
<dbReference type="Pfam" id="PF02670">
    <property type="entry name" value="DXP_reductoisom"/>
    <property type="match status" value="1"/>
</dbReference>
<dbReference type="GO" id="GO:0016853">
    <property type="term" value="F:isomerase activity"/>
    <property type="evidence" value="ECO:0007669"/>
    <property type="project" value="UniProtKB-KW"/>
</dbReference>
<evidence type="ECO:0000256" key="4">
    <source>
        <dbReference type="ARBA" id="ARBA00022857"/>
    </source>
</evidence>
<feature type="binding site" evidence="9">
    <location>
        <position position="17"/>
    </location>
    <ligand>
        <name>NADPH</name>
        <dbReference type="ChEBI" id="CHEBI:57783"/>
    </ligand>
</feature>
<feature type="binding site" evidence="9">
    <location>
        <position position="166"/>
    </location>
    <ligand>
        <name>Mn(2+)</name>
        <dbReference type="ChEBI" id="CHEBI:29035"/>
    </ligand>
</feature>
<feature type="binding site" evidence="9">
    <location>
        <position position="235"/>
    </location>
    <ligand>
        <name>1-deoxy-D-xylulose 5-phosphate</name>
        <dbReference type="ChEBI" id="CHEBI:57792"/>
    </ligand>
</feature>
<proteinExistence type="inferred from homology"/>
<dbReference type="SUPFAM" id="SSF55347">
    <property type="entry name" value="Glyceraldehyde-3-phosphate dehydrogenase-like, C-terminal domain"/>
    <property type="match status" value="1"/>
</dbReference>
<dbReference type="InterPro" id="IPR036291">
    <property type="entry name" value="NAD(P)-bd_dom_sf"/>
</dbReference>
<dbReference type="Pfam" id="PF08436">
    <property type="entry name" value="DXP_redisom_C"/>
    <property type="match status" value="1"/>
</dbReference>
<feature type="binding site" evidence="9">
    <location>
        <position position="213"/>
    </location>
    <ligand>
        <name>1-deoxy-D-xylulose 5-phosphate</name>
        <dbReference type="ChEBI" id="CHEBI:57792"/>
    </ligand>
</feature>
<keyword evidence="3 9" id="KW-0479">Metal-binding</keyword>
<sequence length="413" mass="43060">MSSVNSPRDVVILGATGSIGAQAIDVALRNRDKFRVVGLSASGRHPASLARAAFDLGVETVAVANGTAVEDVVLGMYAEAQRRHLTPGDYRMPKIIGGPESTAQIASTPCDVVLNAVAGSVGLAATLAALKAGTTLALANKESLVAGGRLVLDAAAPGQLVAVDSEHSAMAQCLRAGRAQEVRRLILTASGGPFRGKSAGDLQGVTLEQALAHPTWSMGVSNTINSATLVNKGLELIEAHLLFGIAPEDITVSVHPQSIVHSMVEFADGSTIAQCSPPDMRLPIALALGWPDRVADAIPPLDWAQSHSWTFEPLDDAAFPAVRLARDVAKVGGLAPAVYNAANEEAMAAFISERIGFADIVAVVEEVVEAAHAARNLAADPASYSDVVELEVWIRALACEHIARYADRRTSRG</sequence>
<feature type="binding site" evidence="9">
    <location>
        <position position="232"/>
    </location>
    <ligand>
        <name>1-deoxy-D-xylulose 5-phosphate</name>
        <dbReference type="ChEBI" id="CHEBI:57792"/>
    </ligand>
</feature>
<dbReference type="GO" id="GO:0051484">
    <property type="term" value="P:isopentenyl diphosphate biosynthetic process, methylerythritol 4-phosphate pathway involved in terpenoid biosynthetic process"/>
    <property type="evidence" value="ECO:0007669"/>
    <property type="project" value="TreeGrafter"/>
</dbReference>
<dbReference type="Pfam" id="PF13288">
    <property type="entry name" value="DXPR_C"/>
    <property type="match status" value="1"/>
</dbReference>
<dbReference type="InterPro" id="IPR013644">
    <property type="entry name" value="DXP_reductoisomerase_C"/>
</dbReference>
<dbReference type="InterPro" id="IPR003821">
    <property type="entry name" value="DXP_reductoisomerase"/>
</dbReference>
<evidence type="ECO:0000256" key="8">
    <source>
        <dbReference type="ARBA" id="ARBA00048543"/>
    </source>
</evidence>
<feature type="binding site" evidence="9">
    <location>
        <position position="164"/>
    </location>
    <ligand>
        <name>Mn(2+)</name>
        <dbReference type="ChEBI" id="CHEBI:29035"/>
    </ligand>
</feature>
<keyword evidence="13" id="KW-0413">Isomerase</keyword>
<evidence type="ECO:0000256" key="3">
    <source>
        <dbReference type="ARBA" id="ARBA00022723"/>
    </source>
</evidence>
<comment type="caution">
    <text evidence="9">Lacks conserved residue(s) required for the propagation of feature annotation.</text>
</comment>
<dbReference type="OrthoDB" id="9806546at2"/>
<evidence type="ECO:0000313" key="14">
    <source>
        <dbReference type="Proteomes" id="UP000237752"/>
    </source>
</evidence>
<evidence type="ECO:0000256" key="9">
    <source>
        <dbReference type="HAMAP-Rule" id="MF_00183"/>
    </source>
</evidence>
<evidence type="ECO:0000256" key="6">
    <source>
        <dbReference type="ARBA" id="ARBA00023211"/>
    </source>
</evidence>
<comment type="caution">
    <text evidence="13">The sequence shown here is derived from an EMBL/GenBank/DDBJ whole genome shotgun (WGS) entry which is preliminary data.</text>
</comment>
<evidence type="ECO:0000256" key="5">
    <source>
        <dbReference type="ARBA" id="ARBA00023002"/>
    </source>
</evidence>
<dbReference type="PANTHER" id="PTHR30525:SF0">
    <property type="entry name" value="1-DEOXY-D-XYLULOSE 5-PHOSPHATE REDUCTOISOMERASE, CHLOROPLASTIC"/>
    <property type="match status" value="1"/>
</dbReference>
<keyword evidence="9" id="KW-0460">Magnesium</keyword>
<feature type="binding site" evidence="9">
    <location>
        <position position="235"/>
    </location>
    <ligand>
        <name>Mn(2+)</name>
        <dbReference type="ChEBI" id="CHEBI:29035"/>
    </ligand>
</feature>
<dbReference type="EMBL" id="PVUE01000002">
    <property type="protein sequence ID" value="PRZ43557.1"/>
    <property type="molecule type" value="Genomic_DNA"/>
</dbReference>
<dbReference type="PIRSF" id="PIRSF006205">
    <property type="entry name" value="Dxp_reductismrs"/>
    <property type="match status" value="1"/>
</dbReference>
<feature type="binding site" evidence="9">
    <location>
        <position position="190"/>
    </location>
    <ligand>
        <name>1-deoxy-D-xylulose 5-phosphate</name>
        <dbReference type="ChEBI" id="CHEBI:57792"/>
    </ligand>
</feature>
<dbReference type="AlphaFoldDB" id="A0A2T1A4Y7"/>
<name>A0A2T1A4Y7_9ACTN</name>
<feature type="binding site" evidence="9">
    <location>
        <position position="165"/>
    </location>
    <ligand>
        <name>1-deoxy-D-xylulose 5-phosphate</name>
        <dbReference type="ChEBI" id="CHEBI:57792"/>
    </ligand>
</feature>
<feature type="binding site" evidence="9">
    <location>
        <position position="219"/>
    </location>
    <ligand>
        <name>NADPH</name>
        <dbReference type="ChEBI" id="CHEBI:57783"/>
    </ligand>
</feature>
<feature type="binding site" evidence="9">
    <location>
        <position position="19"/>
    </location>
    <ligand>
        <name>NADPH</name>
        <dbReference type="ChEBI" id="CHEBI:57783"/>
    </ligand>
</feature>
<dbReference type="UniPathway" id="UPA00056">
    <property type="reaction ID" value="UER00092"/>
</dbReference>